<evidence type="ECO:0000313" key="2">
    <source>
        <dbReference type="EMBL" id="MCW1916792.1"/>
    </source>
</evidence>
<evidence type="ECO:0008006" key="4">
    <source>
        <dbReference type="Google" id="ProtNLM"/>
    </source>
</evidence>
<evidence type="ECO:0000313" key="3">
    <source>
        <dbReference type="Proteomes" id="UP001165653"/>
    </source>
</evidence>
<dbReference type="Proteomes" id="UP001165653">
    <property type="component" value="Unassembled WGS sequence"/>
</dbReference>
<feature type="transmembrane region" description="Helical" evidence="1">
    <location>
        <begin position="72"/>
        <end position="93"/>
    </location>
</feature>
<keyword evidence="1" id="KW-0472">Membrane</keyword>
<keyword evidence="1" id="KW-0812">Transmembrane</keyword>
<keyword evidence="3" id="KW-1185">Reference proteome</keyword>
<comment type="caution">
    <text evidence="2">The sequence shown here is derived from an EMBL/GenBank/DDBJ whole genome shotgun (WGS) entry which is preliminary data.</text>
</comment>
<gene>
    <name evidence="2" type="ORF">OJ996_24605</name>
</gene>
<proteinExistence type="predicted"/>
<protein>
    <recommendedName>
        <fullName evidence="4">SMODS and SLOG-associating 2TM effector domain-containing protein</fullName>
    </recommendedName>
</protein>
<dbReference type="RefSeq" id="WP_264516394.1">
    <property type="nucleotide sequence ID" value="NZ_JAPDDR010000018.1"/>
</dbReference>
<feature type="transmembrane region" description="Helical" evidence="1">
    <location>
        <begin position="180"/>
        <end position="199"/>
    </location>
</feature>
<dbReference type="EMBL" id="JAPDDR010000018">
    <property type="protein sequence ID" value="MCW1916792.1"/>
    <property type="molecule type" value="Genomic_DNA"/>
</dbReference>
<evidence type="ECO:0000256" key="1">
    <source>
        <dbReference type="SAM" id="Phobius"/>
    </source>
</evidence>
<accession>A0ABT3GAD6</accession>
<sequence>MKSLLKPLLFPNQDAADICLTAFADDQFTKLHESLKPFNRFSGWMLLVSGATVGLVASNFDKVGEKLPLSPAFLSCLAFSMAFGFIAKFQFVISDFMVFRMTPMGTGSFKWISEKESEIRGMIEALGDDEELIRSKLTQEALHRDFNERLPWYFRIGGPKSVAFGSTQRTKFFRDLTGRLVWANLLVFAQLGTLAYGIYSQVEAVKAALNS</sequence>
<feature type="transmembrane region" description="Helical" evidence="1">
    <location>
        <begin position="41"/>
        <end position="60"/>
    </location>
</feature>
<name>A0ABT3GAD6_9BACT</name>
<organism evidence="2 3">
    <name type="scientific">Luteolibacter rhizosphaerae</name>
    <dbReference type="NCBI Taxonomy" id="2989719"/>
    <lineage>
        <taxon>Bacteria</taxon>
        <taxon>Pseudomonadati</taxon>
        <taxon>Verrucomicrobiota</taxon>
        <taxon>Verrucomicrobiia</taxon>
        <taxon>Verrucomicrobiales</taxon>
        <taxon>Verrucomicrobiaceae</taxon>
        <taxon>Luteolibacter</taxon>
    </lineage>
</organism>
<reference evidence="2" key="1">
    <citation type="submission" date="2022-10" db="EMBL/GenBank/DDBJ databases">
        <title>Luteolibacter sp. GHJ8, whole genome shotgun sequencing project.</title>
        <authorList>
            <person name="Zhao G."/>
            <person name="Shen L."/>
        </authorList>
    </citation>
    <scope>NUCLEOTIDE SEQUENCE</scope>
    <source>
        <strain evidence="2">GHJ8</strain>
    </source>
</reference>
<keyword evidence="1" id="KW-1133">Transmembrane helix</keyword>